<keyword evidence="3" id="KW-0378">Hydrolase</keyword>
<keyword evidence="2 5" id="KW-0732">Signal</keyword>
<dbReference type="Proteomes" id="UP000306552">
    <property type="component" value="Unassembled WGS sequence"/>
</dbReference>
<dbReference type="InterPro" id="IPR013783">
    <property type="entry name" value="Ig-like_fold"/>
</dbReference>
<dbReference type="Pfam" id="PF13583">
    <property type="entry name" value="Reprolysin_4"/>
    <property type="match status" value="1"/>
</dbReference>
<organism evidence="7 8">
    <name type="scientific">Mesohalobacter halotolerans</name>
    <dbReference type="NCBI Taxonomy" id="1883405"/>
    <lineage>
        <taxon>Bacteria</taxon>
        <taxon>Pseudomonadati</taxon>
        <taxon>Bacteroidota</taxon>
        <taxon>Flavobacteriia</taxon>
        <taxon>Flavobacteriales</taxon>
        <taxon>Flavobacteriaceae</taxon>
        <taxon>Mesohalobacter</taxon>
    </lineage>
</organism>
<dbReference type="PROSITE" id="PS51829">
    <property type="entry name" value="P_HOMO_B"/>
    <property type="match status" value="1"/>
</dbReference>
<dbReference type="SUPFAM" id="SSF49785">
    <property type="entry name" value="Galactose-binding domain-like"/>
    <property type="match status" value="1"/>
</dbReference>
<dbReference type="Gene3D" id="2.60.120.260">
    <property type="entry name" value="Galactose-binding domain-like"/>
    <property type="match status" value="1"/>
</dbReference>
<dbReference type="SUPFAM" id="SSF55486">
    <property type="entry name" value="Metalloproteases ('zincins'), catalytic domain"/>
    <property type="match status" value="1"/>
</dbReference>
<proteinExistence type="predicted"/>
<comment type="caution">
    <text evidence="7">The sequence shown here is derived from an EMBL/GenBank/DDBJ whole genome shotgun (WGS) entry which is preliminary data.</text>
</comment>
<evidence type="ECO:0000256" key="4">
    <source>
        <dbReference type="SAM" id="MobiDB-lite"/>
    </source>
</evidence>
<dbReference type="OrthoDB" id="9792152at2"/>
<evidence type="ECO:0000313" key="8">
    <source>
        <dbReference type="Proteomes" id="UP000306552"/>
    </source>
</evidence>
<feature type="chain" id="PRO_5020419787" evidence="5">
    <location>
        <begin position="21"/>
        <end position="917"/>
    </location>
</feature>
<gene>
    <name evidence="7" type="ORF">FCN74_07525</name>
</gene>
<feature type="signal peptide" evidence="5">
    <location>
        <begin position="1"/>
        <end position="20"/>
    </location>
</feature>
<keyword evidence="8" id="KW-1185">Reference proteome</keyword>
<dbReference type="InterPro" id="IPR002884">
    <property type="entry name" value="P_dom"/>
</dbReference>
<name>A0A4U5TR70_9FLAO</name>
<evidence type="ECO:0000259" key="6">
    <source>
        <dbReference type="PROSITE" id="PS51829"/>
    </source>
</evidence>
<dbReference type="Pfam" id="PF18962">
    <property type="entry name" value="Por_Secre_tail"/>
    <property type="match status" value="1"/>
</dbReference>
<dbReference type="AlphaFoldDB" id="A0A4U5TR70"/>
<evidence type="ECO:0000256" key="2">
    <source>
        <dbReference type="ARBA" id="ARBA00022729"/>
    </source>
</evidence>
<protein>
    <submittedName>
        <fullName evidence="7">T9SS type A sorting domain-containing protein</fullName>
    </submittedName>
</protein>
<dbReference type="RefSeq" id="WP_138931989.1">
    <property type="nucleotide sequence ID" value="NZ_SWMU01000003.1"/>
</dbReference>
<keyword evidence="1" id="KW-0645">Protease</keyword>
<dbReference type="Gene3D" id="3.40.390.10">
    <property type="entry name" value="Collagenase (Catalytic Domain)"/>
    <property type="match status" value="1"/>
</dbReference>
<dbReference type="GO" id="GO:0006508">
    <property type="term" value="P:proteolysis"/>
    <property type="evidence" value="ECO:0007669"/>
    <property type="project" value="UniProtKB-KW"/>
</dbReference>
<dbReference type="InterPro" id="IPR024079">
    <property type="entry name" value="MetalloPept_cat_dom_sf"/>
</dbReference>
<feature type="region of interest" description="Disordered" evidence="4">
    <location>
        <begin position="479"/>
        <end position="507"/>
    </location>
</feature>
<evidence type="ECO:0000313" key="7">
    <source>
        <dbReference type="EMBL" id="TKS55874.1"/>
    </source>
</evidence>
<dbReference type="Gene3D" id="2.60.40.10">
    <property type="entry name" value="Immunoglobulins"/>
    <property type="match status" value="1"/>
</dbReference>
<evidence type="ECO:0000256" key="5">
    <source>
        <dbReference type="SAM" id="SignalP"/>
    </source>
</evidence>
<accession>A0A4U5TR70</accession>
<dbReference type="InterPro" id="IPR008979">
    <property type="entry name" value="Galactose-bd-like_sf"/>
</dbReference>
<evidence type="ECO:0000256" key="1">
    <source>
        <dbReference type="ARBA" id="ARBA00022670"/>
    </source>
</evidence>
<dbReference type="InterPro" id="IPR026444">
    <property type="entry name" value="Secre_tail"/>
</dbReference>
<feature type="domain" description="P/Homo B" evidence="6">
    <location>
        <begin position="656"/>
        <end position="830"/>
    </location>
</feature>
<dbReference type="GO" id="GO:0004252">
    <property type="term" value="F:serine-type endopeptidase activity"/>
    <property type="evidence" value="ECO:0007669"/>
    <property type="project" value="InterPro"/>
</dbReference>
<dbReference type="EMBL" id="SWMU01000003">
    <property type="protein sequence ID" value="TKS55874.1"/>
    <property type="molecule type" value="Genomic_DNA"/>
</dbReference>
<reference evidence="7 8" key="1">
    <citation type="submission" date="2019-04" db="EMBL/GenBank/DDBJ databases">
        <title>Psychroflexus halotolerans sp. nov., isolated from a marine solar saltern.</title>
        <authorList>
            <person name="Feng X."/>
        </authorList>
    </citation>
    <scope>NUCLEOTIDE SEQUENCE [LARGE SCALE GENOMIC DNA]</scope>
    <source>
        <strain evidence="7 8">WDS2C27</strain>
    </source>
</reference>
<sequence length="917" mass="99143">MIKNLLKLFLLCFLFSTTYAQKNPWKGIDYKDIKIDESEIIEYDITIKNASYFQMSKSEVLSSIISAPYREDFSNSNVELKIPNFNGDFETYEIFRVKTLSPVLSSNYPDIHSFIGRRSDKSDGSVLRITITPYGFYGMVLKPDVGQVFINPLDKSSDYYAMFLKSSTSDLTQAGCLFHNQSDLIANQTSATENQTYTVDDSNLRTYRLAVAATGEYSQYHINQAGVGGGTTTQQIAAVLAAITVTVDRVNSIYERDLGSTMQLVANNDQIIFLNGNTDPYTNLDVFAMLGENQTTIDNVIQSANYDIGHIVSTAPGGGVAALGSLCVPGAKARGATGGVAPVGDPYDVDYVSHEIGHQFGAQHTFNNFCGGARSDAVAVEPGSGSTIMAYAGICPPNVQSNSDAHFHQISINQIYQNISIGNGSGCAALTGQPNSAPTITPVPDYTIPNGTAFYLDVTATDAENDALTYNWEQINNGIAFPNGQEQTPSPTSTTGPSFRSLPSSSDSRRYFPEFNSVLSGNLAPTWEVIPTVARTMNFAVTVRDNNINVGQSSRDVVIVNFANVGPFQVTSQNTTNINWLPGETRTITWDVAGTDANGINTSNVNILLSTDGGITFNTTLAANTPNDGTEDIVVPTLQAPFCRILVEPVDNVYYAVNQTTFAIDSNVSVNCDNFANNNAVAIPDGAGPNQQGPLVTSVINIPSDITNIDDVNVTLDVSHTYIQDMVFQLASPSSEIVSLWARNCDNEDSFVITFNDNGAALPAPGTDCGPSPGPGPTGVFAPVDPDDDLLTVFSNGTSGDWTLQFADFFNGDVGTLNSWDIEICSTTFSVEDNQFNEFSISPNPNDGIFNLNFNQPLGNDSTISIFDIRGRLIESIIPNSNNTSLRVELQNEYQRGVYLVEVNNDNGKFVSKLIIR</sequence>
<dbReference type="NCBIfam" id="TIGR04183">
    <property type="entry name" value="Por_Secre_tail"/>
    <property type="match status" value="1"/>
</dbReference>
<feature type="compositionally biased region" description="Low complexity" evidence="4">
    <location>
        <begin position="488"/>
        <end position="506"/>
    </location>
</feature>
<dbReference type="GO" id="GO:0008237">
    <property type="term" value="F:metallopeptidase activity"/>
    <property type="evidence" value="ECO:0007669"/>
    <property type="project" value="InterPro"/>
</dbReference>
<dbReference type="Pfam" id="PF01483">
    <property type="entry name" value="P_proprotein"/>
    <property type="match status" value="1"/>
</dbReference>
<evidence type="ECO:0000256" key="3">
    <source>
        <dbReference type="ARBA" id="ARBA00022801"/>
    </source>
</evidence>